<evidence type="ECO:0000313" key="2">
    <source>
        <dbReference type="Proteomes" id="UP000323824"/>
    </source>
</evidence>
<dbReference type="Proteomes" id="UP000323824">
    <property type="component" value="Chromosome"/>
</dbReference>
<gene>
    <name evidence="1" type="ORF">EW093_12265</name>
</gene>
<keyword evidence="2" id="KW-1185">Reference proteome</keyword>
<protein>
    <submittedName>
        <fullName evidence="1">Uncharacterized protein</fullName>
    </submittedName>
</protein>
<dbReference type="RefSeq" id="WP_149568693.1">
    <property type="nucleotide sequence ID" value="NZ_CP035807.1"/>
</dbReference>
<name>A0A5C1QBK5_9SPIO</name>
<dbReference type="AlphaFoldDB" id="A0A5C1QBK5"/>
<dbReference type="EMBL" id="CP035807">
    <property type="protein sequence ID" value="QEN05455.1"/>
    <property type="molecule type" value="Genomic_DNA"/>
</dbReference>
<accession>A0A5C1QBK5</accession>
<proteinExistence type="predicted"/>
<reference evidence="1 2" key="1">
    <citation type="submission" date="2019-02" db="EMBL/GenBank/DDBJ databases">
        <authorList>
            <person name="Fomenkov A."/>
            <person name="Dubinina G."/>
            <person name="Grabovich M."/>
            <person name="Vincze T."/>
            <person name="Roberts R.J."/>
        </authorList>
    </citation>
    <scope>NUCLEOTIDE SEQUENCE [LARGE SCALE GENOMIC DNA]</scope>
    <source>
        <strain evidence="1 2">P</strain>
    </source>
</reference>
<reference evidence="1 2" key="2">
    <citation type="submission" date="2019-09" db="EMBL/GenBank/DDBJ databases">
        <title>Complete Genome Sequence and Methylome Analysis of free living Spirochaetas.</title>
        <authorList>
            <person name="Leshcheva N."/>
            <person name="Mikheeva N."/>
        </authorList>
    </citation>
    <scope>NUCLEOTIDE SEQUENCE [LARGE SCALE GENOMIC DNA]</scope>
    <source>
        <strain evidence="1 2">P</strain>
    </source>
</reference>
<sequence length="171" mass="20481">MERDNIEILDKIDELQEHFYNYLFTKTVRDISLVVKLKEKDWDYIKRLEGQKSLIFGRRTFKIEEIYQVLVPFVKFIKGVREDVFPHFEIIVKTNTPRLSLSPQEKSIRNILVDNYERNIYTLGKIVLELYELVVVEDLKENKNSTPLCLTMVDIKDIEKDLSFIEDYQNK</sequence>
<evidence type="ECO:0000313" key="1">
    <source>
        <dbReference type="EMBL" id="QEN05455.1"/>
    </source>
</evidence>
<dbReference type="KEGG" id="sper:EW093_12265"/>
<organism evidence="1 2">
    <name type="scientific">Thiospirochaeta perfilievii</name>
    <dbReference type="NCBI Taxonomy" id="252967"/>
    <lineage>
        <taxon>Bacteria</taxon>
        <taxon>Pseudomonadati</taxon>
        <taxon>Spirochaetota</taxon>
        <taxon>Spirochaetia</taxon>
        <taxon>Spirochaetales</taxon>
        <taxon>Spirochaetaceae</taxon>
        <taxon>Thiospirochaeta</taxon>
    </lineage>
</organism>